<evidence type="ECO:0000259" key="10">
    <source>
        <dbReference type="Pfam" id="PF10502"/>
    </source>
</evidence>
<dbReference type="CDD" id="cd06530">
    <property type="entry name" value="S26_SPase_I"/>
    <property type="match status" value="1"/>
</dbReference>
<dbReference type="InterPro" id="IPR019533">
    <property type="entry name" value="Peptidase_S26"/>
</dbReference>
<evidence type="ECO:0000256" key="3">
    <source>
        <dbReference type="ARBA" id="ARBA00009370"/>
    </source>
</evidence>
<dbReference type="EC" id="3.4.21.89" evidence="4 8"/>
<comment type="caution">
    <text evidence="11">The sequence shown here is derived from an EMBL/GenBank/DDBJ whole genome shotgun (WGS) entry which is preliminary data.</text>
</comment>
<keyword evidence="12" id="KW-1185">Reference proteome</keyword>
<evidence type="ECO:0000256" key="2">
    <source>
        <dbReference type="ARBA" id="ARBA00004401"/>
    </source>
</evidence>
<dbReference type="InterPro" id="IPR019756">
    <property type="entry name" value="Pept_S26A_signal_pept_1_Ser-AS"/>
</dbReference>
<evidence type="ECO:0000256" key="1">
    <source>
        <dbReference type="ARBA" id="ARBA00000677"/>
    </source>
</evidence>
<dbReference type="GO" id="GO:0005886">
    <property type="term" value="C:plasma membrane"/>
    <property type="evidence" value="ECO:0007669"/>
    <property type="project" value="UniProtKB-SubCell"/>
</dbReference>
<accession>A0AA46AH40</accession>
<dbReference type="GO" id="GO:0009003">
    <property type="term" value="F:signal peptidase activity"/>
    <property type="evidence" value="ECO:0007669"/>
    <property type="project" value="UniProtKB-EC"/>
</dbReference>
<evidence type="ECO:0000313" key="12">
    <source>
        <dbReference type="Proteomes" id="UP001157946"/>
    </source>
</evidence>
<dbReference type="PRINTS" id="PR00727">
    <property type="entry name" value="LEADERPTASE"/>
</dbReference>
<gene>
    <name evidence="11" type="ORF">SAMN06265361_11140</name>
</gene>
<feature type="active site" evidence="7">
    <location>
        <position position="81"/>
    </location>
</feature>
<sequence>MLQVRRLYSWAMVLIYACLFAWTVNHYGIALSVVSGTSMQPTLHDGDHLLINKFQFLLEKPTVGDVITFRDPSDPDRYLVKRVIGKPGDIIEIRDGLLYRNGKRVQEPYIDSMIEDGDFGPVKVRQETVFVMGDNRHRYASRDSRYSGVGMVPYALIDGKVELILWRPSLAASL</sequence>
<evidence type="ECO:0000313" key="11">
    <source>
        <dbReference type="EMBL" id="SMP34448.1"/>
    </source>
</evidence>
<evidence type="ECO:0000256" key="6">
    <source>
        <dbReference type="ARBA" id="ARBA00022801"/>
    </source>
</evidence>
<dbReference type="Gene3D" id="2.10.109.10">
    <property type="entry name" value="Umud Fragment, subunit A"/>
    <property type="match status" value="1"/>
</dbReference>
<dbReference type="Pfam" id="PF10502">
    <property type="entry name" value="Peptidase_S26"/>
    <property type="match status" value="1"/>
</dbReference>
<dbReference type="GO" id="GO:0006465">
    <property type="term" value="P:signal peptide processing"/>
    <property type="evidence" value="ECO:0007669"/>
    <property type="project" value="InterPro"/>
</dbReference>
<feature type="active site" evidence="7">
    <location>
        <position position="38"/>
    </location>
</feature>
<dbReference type="InterPro" id="IPR000223">
    <property type="entry name" value="Pept_S26A_signal_pept_1"/>
</dbReference>
<proteinExistence type="inferred from homology"/>
<comment type="catalytic activity">
    <reaction evidence="1 8">
        <text>Cleavage of hydrophobic, N-terminal signal or leader sequences from secreted and periplasmic proteins.</text>
        <dbReference type="EC" id="3.4.21.89"/>
    </reaction>
</comment>
<keyword evidence="8" id="KW-0472">Membrane</keyword>
<dbReference type="PROSITE" id="PS00501">
    <property type="entry name" value="SPASE_I_1"/>
    <property type="match status" value="1"/>
</dbReference>
<dbReference type="EMBL" id="FXTU01000011">
    <property type="protein sequence ID" value="SMP34448.1"/>
    <property type="molecule type" value="Genomic_DNA"/>
</dbReference>
<evidence type="ECO:0000256" key="5">
    <source>
        <dbReference type="ARBA" id="ARBA00022670"/>
    </source>
</evidence>
<dbReference type="InterPro" id="IPR036286">
    <property type="entry name" value="LexA/Signal_pep-like_sf"/>
</dbReference>
<dbReference type="GO" id="GO:0004252">
    <property type="term" value="F:serine-type endopeptidase activity"/>
    <property type="evidence" value="ECO:0007669"/>
    <property type="project" value="InterPro"/>
</dbReference>
<organism evidence="11 12">
    <name type="scientific">Laceyella tengchongensis</name>
    <dbReference type="NCBI Taxonomy" id="574699"/>
    <lineage>
        <taxon>Bacteria</taxon>
        <taxon>Bacillati</taxon>
        <taxon>Bacillota</taxon>
        <taxon>Bacilli</taxon>
        <taxon>Bacillales</taxon>
        <taxon>Thermoactinomycetaceae</taxon>
        <taxon>Laceyella</taxon>
    </lineage>
</organism>
<dbReference type="PROSITE" id="PS00760">
    <property type="entry name" value="SPASE_I_2"/>
    <property type="match status" value="1"/>
</dbReference>
<dbReference type="InterPro" id="IPR019757">
    <property type="entry name" value="Pept_S26A_signal_pept_1_Lys-AS"/>
</dbReference>
<evidence type="ECO:0000256" key="8">
    <source>
        <dbReference type="RuleBase" id="RU003993"/>
    </source>
</evidence>
<comment type="similarity">
    <text evidence="3 9">Belongs to the peptidase S26 family.</text>
</comment>
<keyword evidence="6 8" id="KW-0378">Hydrolase</keyword>
<keyword evidence="5 8" id="KW-0645">Protease</keyword>
<feature type="domain" description="Peptidase S26" evidence="10">
    <location>
        <begin position="9"/>
        <end position="166"/>
    </location>
</feature>
<dbReference type="NCBIfam" id="TIGR02227">
    <property type="entry name" value="sigpep_I_bact"/>
    <property type="match status" value="1"/>
</dbReference>
<reference evidence="11" key="1">
    <citation type="submission" date="2017-05" db="EMBL/GenBank/DDBJ databases">
        <authorList>
            <person name="Varghese N."/>
            <person name="Submissions S."/>
        </authorList>
    </citation>
    <scope>NUCLEOTIDE SEQUENCE</scope>
    <source>
        <strain evidence="11">DSM 45262</strain>
    </source>
</reference>
<dbReference type="PROSITE" id="PS51257">
    <property type="entry name" value="PROKAR_LIPOPROTEIN"/>
    <property type="match status" value="1"/>
</dbReference>
<dbReference type="AlphaFoldDB" id="A0AA46AH40"/>
<name>A0AA46AH40_9BACL</name>
<protein>
    <recommendedName>
        <fullName evidence="4 8">Signal peptidase I</fullName>
        <ecNumber evidence="4 8">3.4.21.89</ecNumber>
    </recommendedName>
</protein>
<feature type="transmembrane region" description="Helical" evidence="8">
    <location>
        <begin position="7"/>
        <end position="24"/>
    </location>
</feature>
<dbReference type="SUPFAM" id="SSF51306">
    <property type="entry name" value="LexA/Signal peptidase"/>
    <property type="match status" value="1"/>
</dbReference>
<dbReference type="RefSeq" id="WP_181353097.1">
    <property type="nucleotide sequence ID" value="NZ_FXTU01000011.1"/>
</dbReference>
<dbReference type="Proteomes" id="UP001157946">
    <property type="component" value="Unassembled WGS sequence"/>
</dbReference>
<evidence type="ECO:0000256" key="7">
    <source>
        <dbReference type="PIRSR" id="PIRSR600223-1"/>
    </source>
</evidence>
<comment type="subcellular location">
    <subcellularLocation>
        <location evidence="2">Cell membrane</location>
        <topology evidence="2">Single-pass type II membrane protein</topology>
    </subcellularLocation>
    <subcellularLocation>
        <location evidence="9">Membrane</location>
        <topology evidence="9">Single-pass type II membrane protein</topology>
    </subcellularLocation>
</comment>
<keyword evidence="8" id="KW-1133">Transmembrane helix</keyword>
<evidence type="ECO:0000256" key="4">
    <source>
        <dbReference type="ARBA" id="ARBA00013208"/>
    </source>
</evidence>
<keyword evidence="8" id="KW-0812">Transmembrane</keyword>
<evidence type="ECO:0000256" key="9">
    <source>
        <dbReference type="RuleBase" id="RU362042"/>
    </source>
</evidence>
<dbReference type="PANTHER" id="PTHR43390">
    <property type="entry name" value="SIGNAL PEPTIDASE I"/>
    <property type="match status" value="1"/>
</dbReference>
<dbReference type="PANTHER" id="PTHR43390:SF1">
    <property type="entry name" value="CHLOROPLAST PROCESSING PEPTIDASE"/>
    <property type="match status" value="1"/>
</dbReference>